<keyword evidence="4" id="KW-0804">Transcription</keyword>
<dbReference type="SUPFAM" id="SSF47413">
    <property type="entry name" value="lambda repressor-like DNA-binding domains"/>
    <property type="match status" value="1"/>
</dbReference>
<name>A0ABT5LEJ4_9GAMM</name>
<dbReference type="InterPro" id="IPR038722">
    <property type="entry name" value="Ner_HTH_dom"/>
</dbReference>
<keyword evidence="3" id="KW-0238">DNA-binding</keyword>
<evidence type="ECO:0000256" key="4">
    <source>
        <dbReference type="ARBA" id="ARBA00023163"/>
    </source>
</evidence>
<accession>A0ABT5LEJ4</accession>
<sequence length="128" mass="15075">MKNKNNVNNNSDPKALFPDLRFLAENRKILAEKIIAAKELDWSPDQVRHILIKQGTTIQELSQRWFNGHKGRLYFALSEPWPKGEWIIASYLGLEPLDIWPSRYCDYDSRYYLKFKGLYGSKGSFYIE</sequence>
<evidence type="ECO:0000313" key="7">
    <source>
        <dbReference type="Proteomes" id="UP001217178"/>
    </source>
</evidence>
<protein>
    <submittedName>
        <fullName evidence="6">Helix-turn-helix domain-containing protein</fullName>
    </submittedName>
</protein>
<gene>
    <name evidence="6" type="ORF">PSI23_09440</name>
</gene>
<dbReference type="EMBL" id="JAQRFI010000017">
    <property type="protein sequence ID" value="MDC9589527.1"/>
    <property type="molecule type" value="Genomic_DNA"/>
</dbReference>
<comment type="caution">
    <text evidence="6">The sequence shown here is derived from an EMBL/GenBank/DDBJ whole genome shotgun (WGS) entry which is preliminary data.</text>
</comment>
<evidence type="ECO:0000256" key="1">
    <source>
        <dbReference type="ARBA" id="ARBA00006157"/>
    </source>
</evidence>
<dbReference type="RefSeq" id="WP_273554852.1">
    <property type="nucleotide sequence ID" value="NZ_JAQRFI010000017.1"/>
</dbReference>
<organism evidence="6 7">
    <name type="scientific">Xenorhabdus yunnanensis</name>
    <dbReference type="NCBI Taxonomy" id="3025878"/>
    <lineage>
        <taxon>Bacteria</taxon>
        <taxon>Pseudomonadati</taxon>
        <taxon>Pseudomonadota</taxon>
        <taxon>Gammaproteobacteria</taxon>
        <taxon>Enterobacterales</taxon>
        <taxon>Morganellaceae</taxon>
        <taxon>Xenorhabdus</taxon>
    </lineage>
</organism>
<keyword evidence="7" id="KW-1185">Reference proteome</keyword>
<evidence type="ECO:0000313" key="6">
    <source>
        <dbReference type="EMBL" id="MDC9589527.1"/>
    </source>
</evidence>
<dbReference type="Proteomes" id="UP001217178">
    <property type="component" value="Unassembled WGS sequence"/>
</dbReference>
<keyword evidence="2" id="KW-0805">Transcription regulation</keyword>
<evidence type="ECO:0000256" key="2">
    <source>
        <dbReference type="ARBA" id="ARBA00023015"/>
    </source>
</evidence>
<feature type="domain" description="Ner winged helix-turn-helix DNA-binding" evidence="5">
    <location>
        <begin position="41"/>
        <end position="109"/>
    </location>
</feature>
<comment type="similarity">
    <text evidence="1">Belongs to the ner transcriptional regulatory family.</text>
</comment>
<proteinExistence type="inferred from homology"/>
<dbReference type="Pfam" id="PF13693">
    <property type="entry name" value="HTH_35"/>
    <property type="match status" value="1"/>
</dbReference>
<dbReference type="InterPro" id="IPR010982">
    <property type="entry name" value="Lambda_DNA-bd_dom_sf"/>
</dbReference>
<evidence type="ECO:0000259" key="5">
    <source>
        <dbReference type="Pfam" id="PF13693"/>
    </source>
</evidence>
<dbReference type="Gene3D" id="1.10.260.40">
    <property type="entry name" value="lambda repressor-like DNA-binding domains"/>
    <property type="match status" value="1"/>
</dbReference>
<evidence type="ECO:0000256" key="3">
    <source>
        <dbReference type="ARBA" id="ARBA00023125"/>
    </source>
</evidence>
<reference evidence="6 7" key="1">
    <citation type="submission" date="2023-02" db="EMBL/GenBank/DDBJ databases">
        <title>Entomopathogenic bacteria.</title>
        <authorList>
            <person name="Machado R.A."/>
        </authorList>
    </citation>
    <scope>NUCLEOTIDE SEQUENCE [LARGE SCALE GENOMIC DNA]</scope>
    <source>
        <strain evidence="6 7">XENO-10</strain>
    </source>
</reference>